<reference evidence="15 16" key="1">
    <citation type="journal article" date="2019" name="Sci. Rep.">
        <title>Comparative genomics of chytrid fungi reveal insights into the obligate biotrophic and pathogenic lifestyle of Synchytrium endobioticum.</title>
        <authorList>
            <person name="van de Vossenberg B.T.L.H."/>
            <person name="Warris S."/>
            <person name="Nguyen H.D.T."/>
            <person name="van Gent-Pelzer M.P.E."/>
            <person name="Joly D.L."/>
            <person name="van de Geest H.C."/>
            <person name="Bonants P.J.M."/>
            <person name="Smith D.S."/>
            <person name="Levesque C.A."/>
            <person name="van der Lee T.A.J."/>
        </authorList>
    </citation>
    <scope>NUCLEOTIDE SEQUENCE [LARGE SCALE GENOMIC DNA]</scope>
    <source>
        <strain evidence="15 16">JEL517</strain>
    </source>
</reference>
<comment type="similarity">
    <text evidence="2">Belongs to the ATPase epsilon chain family.</text>
</comment>
<evidence type="ECO:0000313" key="15">
    <source>
        <dbReference type="EMBL" id="TPX32366.1"/>
    </source>
</evidence>
<keyword evidence="8" id="KW-0406">Ion transport</keyword>
<dbReference type="HAMAP" id="MF_00530">
    <property type="entry name" value="ATP_synth_epsil_bac"/>
    <property type="match status" value="1"/>
</dbReference>
<dbReference type="GeneID" id="42005742"/>
<dbReference type="InterPro" id="IPR001469">
    <property type="entry name" value="ATP_synth_F1_dsu/esu"/>
</dbReference>
<dbReference type="InterPro" id="IPR036771">
    <property type="entry name" value="ATPsynth_dsu/esu_N"/>
</dbReference>
<dbReference type="Pfam" id="PF02823">
    <property type="entry name" value="ATP-synt_DE_N"/>
    <property type="match status" value="1"/>
</dbReference>
<keyword evidence="10" id="KW-0472">Membrane</keyword>
<evidence type="ECO:0000256" key="5">
    <source>
        <dbReference type="ARBA" id="ARBA00022781"/>
    </source>
</evidence>
<sequence>MLRVAATSIARRAAFNRIQLSKMATETAPTTAPAAGKLLLNFAVPHTTLLKNVEITQVNITSSEGDMGILADHVPMIAQLAPGIVEIFQGADKTKKFFVSGGFAIINPDSTMNINAVEAVPLEQVDFDAARRGADEATRKASASGASEIEKAAAKAELEVFEALVAAQKSA</sequence>
<evidence type="ECO:0000256" key="12">
    <source>
        <dbReference type="ARBA" id="ARBA00023310"/>
    </source>
</evidence>
<dbReference type="GO" id="GO:0046933">
    <property type="term" value="F:proton-transporting ATP synthase activity, rotational mechanism"/>
    <property type="evidence" value="ECO:0007669"/>
    <property type="project" value="InterPro"/>
</dbReference>
<keyword evidence="6" id="KW-0999">Mitochondrion inner membrane</keyword>
<protein>
    <recommendedName>
        <fullName evidence="3">ATP synthase subunit delta, mitochondrial</fullName>
    </recommendedName>
    <alternativeName>
        <fullName evidence="13">F-ATPase delta subunit</fullName>
    </alternativeName>
</protein>
<evidence type="ECO:0000256" key="8">
    <source>
        <dbReference type="ARBA" id="ARBA00023065"/>
    </source>
</evidence>
<dbReference type="RefSeq" id="XP_031023591.1">
    <property type="nucleotide sequence ID" value="XM_031170445.1"/>
</dbReference>
<evidence type="ECO:0000256" key="6">
    <source>
        <dbReference type="ARBA" id="ARBA00022792"/>
    </source>
</evidence>
<dbReference type="FunFam" id="2.60.15.10:FF:000003">
    <property type="entry name" value="ATP synthase subunit delta, mitochondrial"/>
    <property type="match status" value="1"/>
</dbReference>
<dbReference type="Proteomes" id="UP000319731">
    <property type="component" value="Unassembled WGS sequence"/>
</dbReference>
<comment type="subcellular location">
    <subcellularLocation>
        <location evidence="1">Mitochondrion inner membrane</location>
    </subcellularLocation>
</comment>
<evidence type="ECO:0000256" key="2">
    <source>
        <dbReference type="ARBA" id="ARBA00005712"/>
    </source>
</evidence>
<evidence type="ECO:0000256" key="13">
    <source>
        <dbReference type="ARBA" id="ARBA00031669"/>
    </source>
</evidence>
<evidence type="ECO:0000259" key="14">
    <source>
        <dbReference type="Pfam" id="PF02823"/>
    </source>
</evidence>
<evidence type="ECO:0000256" key="10">
    <source>
        <dbReference type="ARBA" id="ARBA00023136"/>
    </source>
</evidence>
<keyword evidence="16" id="KW-1185">Reference proteome</keyword>
<dbReference type="CDD" id="cd12152">
    <property type="entry name" value="F1-ATPase_delta"/>
    <property type="match status" value="1"/>
</dbReference>
<dbReference type="PANTHER" id="PTHR13822:SF7">
    <property type="entry name" value="ATP SYNTHASE SUBUNIT DELTA, MITOCHONDRIAL"/>
    <property type="match status" value="1"/>
</dbReference>
<evidence type="ECO:0000256" key="9">
    <source>
        <dbReference type="ARBA" id="ARBA00023128"/>
    </source>
</evidence>
<evidence type="ECO:0000256" key="4">
    <source>
        <dbReference type="ARBA" id="ARBA00022448"/>
    </source>
</evidence>
<proteinExistence type="inferred from homology"/>
<evidence type="ECO:0000313" key="16">
    <source>
        <dbReference type="Proteomes" id="UP000319731"/>
    </source>
</evidence>
<keyword evidence="11" id="KW-0139">CF(1)</keyword>
<dbReference type="EMBL" id="QEAO01000031">
    <property type="protein sequence ID" value="TPX32366.1"/>
    <property type="molecule type" value="Genomic_DNA"/>
</dbReference>
<comment type="caution">
    <text evidence="15">The sequence shown here is derived from an EMBL/GenBank/DDBJ whole genome shotgun (WGS) entry which is preliminary data.</text>
</comment>
<evidence type="ECO:0000256" key="3">
    <source>
        <dbReference type="ARBA" id="ARBA00016960"/>
    </source>
</evidence>
<keyword evidence="4" id="KW-0813">Transport</keyword>
<gene>
    <name evidence="15" type="ORF">SmJEL517_g04517</name>
</gene>
<dbReference type="InterPro" id="IPR020546">
    <property type="entry name" value="ATP_synth_F1_dsu/esu_N"/>
</dbReference>
<keyword evidence="9" id="KW-0496">Mitochondrion</keyword>
<organism evidence="15 16">
    <name type="scientific">Synchytrium microbalum</name>
    <dbReference type="NCBI Taxonomy" id="1806994"/>
    <lineage>
        <taxon>Eukaryota</taxon>
        <taxon>Fungi</taxon>
        <taxon>Fungi incertae sedis</taxon>
        <taxon>Chytridiomycota</taxon>
        <taxon>Chytridiomycota incertae sedis</taxon>
        <taxon>Chytridiomycetes</taxon>
        <taxon>Synchytriales</taxon>
        <taxon>Synchytriaceae</taxon>
        <taxon>Synchytrium</taxon>
    </lineage>
</organism>
<dbReference type="OrthoDB" id="270171at2759"/>
<evidence type="ECO:0000256" key="1">
    <source>
        <dbReference type="ARBA" id="ARBA00004273"/>
    </source>
</evidence>
<dbReference type="STRING" id="1806994.A0A507C345"/>
<dbReference type="SUPFAM" id="SSF51344">
    <property type="entry name" value="Epsilon subunit of F1F0-ATP synthase N-terminal domain"/>
    <property type="match status" value="1"/>
</dbReference>
<dbReference type="AlphaFoldDB" id="A0A507C345"/>
<dbReference type="GO" id="GO:0045259">
    <property type="term" value="C:proton-transporting ATP synthase complex"/>
    <property type="evidence" value="ECO:0007669"/>
    <property type="project" value="UniProtKB-KW"/>
</dbReference>
<accession>A0A507C345</accession>
<keyword evidence="7" id="KW-0809">Transit peptide</keyword>
<evidence type="ECO:0000256" key="7">
    <source>
        <dbReference type="ARBA" id="ARBA00022946"/>
    </source>
</evidence>
<name>A0A507C345_9FUNG</name>
<keyword evidence="12" id="KW-0066">ATP synthesis</keyword>
<dbReference type="PANTHER" id="PTHR13822">
    <property type="entry name" value="ATP SYNTHASE DELTA/EPSILON CHAIN"/>
    <property type="match status" value="1"/>
</dbReference>
<feature type="domain" description="ATP synthase F1 complex delta/epsilon subunit N-terminal" evidence="14">
    <location>
        <begin position="52"/>
        <end position="110"/>
    </location>
</feature>
<dbReference type="GO" id="GO:0005743">
    <property type="term" value="C:mitochondrial inner membrane"/>
    <property type="evidence" value="ECO:0007669"/>
    <property type="project" value="UniProtKB-SubCell"/>
</dbReference>
<keyword evidence="5" id="KW-0375">Hydrogen ion transport</keyword>
<evidence type="ECO:0000256" key="11">
    <source>
        <dbReference type="ARBA" id="ARBA00023196"/>
    </source>
</evidence>
<dbReference type="Gene3D" id="2.60.15.10">
    <property type="entry name" value="F0F1 ATP synthase delta/epsilon subunit, N-terminal"/>
    <property type="match status" value="1"/>
</dbReference>